<feature type="domain" description="HTH cro/C1-type" evidence="2">
    <location>
        <begin position="24"/>
        <end position="78"/>
    </location>
</feature>
<evidence type="ECO:0000259" key="2">
    <source>
        <dbReference type="PROSITE" id="PS50943"/>
    </source>
</evidence>
<keyword evidence="4" id="KW-1185">Reference proteome</keyword>
<dbReference type="RefSeq" id="WP_189682618.1">
    <property type="nucleotide sequence ID" value="NZ_BNCJ01000027.1"/>
</dbReference>
<dbReference type="InterPro" id="IPR001387">
    <property type="entry name" value="Cro/C1-type_HTH"/>
</dbReference>
<dbReference type="AlphaFoldDB" id="A0A8J3MC49"/>
<dbReference type="GO" id="GO:0005829">
    <property type="term" value="C:cytosol"/>
    <property type="evidence" value="ECO:0007669"/>
    <property type="project" value="TreeGrafter"/>
</dbReference>
<name>A0A8J3MC49_9RHOB</name>
<comment type="caution">
    <text evidence="3">The sequence shown here is derived from an EMBL/GenBank/DDBJ whole genome shotgun (WGS) entry which is preliminary data.</text>
</comment>
<dbReference type="Pfam" id="PF01381">
    <property type="entry name" value="HTH_3"/>
    <property type="match status" value="1"/>
</dbReference>
<dbReference type="GO" id="GO:0003677">
    <property type="term" value="F:DNA binding"/>
    <property type="evidence" value="ECO:0007669"/>
    <property type="project" value="UniProtKB-KW"/>
</dbReference>
<accession>A0A8J3MC49</accession>
<dbReference type="GO" id="GO:0003700">
    <property type="term" value="F:DNA-binding transcription factor activity"/>
    <property type="evidence" value="ECO:0007669"/>
    <property type="project" value="TreeGrafter"/>
</dbReference>
<dbReference type="PROSITE" id="PS50943">
    <property type="entry name" value="HTH_CROC1"/>
    <property type="match status" value="1"/>
</dbReference>
<dbReference type="CDD" id="cd00093">
    <property type="entry name" value="HTH_XRE"/>
    <property type="match status" value="1"/>
</dbReference>
<protein>
    <submittedName>
        <fullName evidence="3">Transcriptional regulator</fullName>
    </submittedName>
</protein>
<sequence>MPVDPMTPKITPPKLDSVEIGARLRIVREALGLSSGDFARSVGIDPSSYSKIESGNKPLKMDMGFAIAEAYGVTMDYLYRGRLTDLPDRVAEHLRQTLKGQDE</sequence>
<proteinExistence type="predicted"/>
<dbReference type="PANTHER" id="PTHR46797:SF1">
    <property type="entry name" value="METHYLPHOSPHONATE SYNTHASE"/>
    <property type="match status" value="1"/>
</dbReference>
<evidence type="ECO:0000313" key="4">
    <source>
        <dbReference type="Proteomes" id="UP000626220"/>
    </source>
</evidence>
<gene>
    <name evidence="3" type="ORF">GCM10017056_47400</name>
</gene>
<dbReference type="InterPro" id="IPR010982">
    <property type="entry name" value="Lambda_DNA-bd_dom_sf"/>
</dbReference>
<keyword evidence="1" id="KW-0238">DNA-binding</keyword>
<dbReference type="Gene3D" id="1.10.260.40">
    <property type="entry name" value="lambda repressor-like DNA-binding domains"/>
    <property type="match status" value="1"/>
</dbReference>
<dbReference type="SUPFAM" id="SSF47413">
    <property type="entry name" value="lambda repressor-like DNA-binding domains"/>
    <property type="match status" value="1"/>
</dbReference>
<dbReference type="SMART" id="SM00530">
    <property type="entry name" value="HTH_XRE"/>
    <property type="match status" value="1"/>
</dbReference>
<reference evidence="3" key="1">
    <citation type="journal article" date="2014" name="Int. J. Syst. Evol. Microbiol.">
        <title>Complete genome sequence of Corynebacterium casei LMG S-19264T (=DSM 44701T), isolated from a smear-ripened cheese.</title>
        <authorList>
            <consortium name="US DOE Joint Genome Institute (JGI-PGF)"/>
            <person name="Walter F."/>
            <person name="Albersmeier A."/>
            <person name="Kalinowski J."/>
            <person name="Ruckert C."/>
        </authorList>
    </citation>
    <scope>NUCLEOTIDE SEQUENCE</scope>
    <source>
        <strain evidence="3">KCTC 42650</strain>
    </source>
</reference>
<dbReference type="PANTHER" id="PTHR46797">
    <property type="entry name" value="HTH-TYPE TRANSCRIPTIONAL REGULATOR"/>
    <property type="match status" value="1"/>
</dbReference>
<dbReference type="EMBL" id="BNCJ01000027">
    <property type="protein sequence ID" value="GHF71005.1"/>
    <property type="molecule type" value="Genomic_DNA"/>
</dbReference>
<evidence type="ECO:0000313" key="3">
    <source>
        <dbReference type="EMBL" id="GHF71005.1"/>
    </source>
</evidence>
<organism evidence="3 4">
    <name type="scientific">Seohaeicola zhoushanensis</name>
    <dbReference type="NCBI Taxonomy" id="1569283"/>
    <lineage>
        <taxon>Bacteria</taxon>
        <taxon>Pseudomonadati</taxon>
        <taxon>Pseudomonadota</taxon>
        <taxon>Alphaproteobacteria</taxon>
        <taxon>Rhodobacterales</taxon>
        <taxon>Roseobacteraceae</taxon>
        <taxon>Seohaeicola</taxon>
    </lineage>
</organism>
<reference evidence="3" key="2">
    <citation type="submission" date="2020-09" db="EMBL/GenBank/DDBJ databases">
        <authorList>
            <person name="Sun Q."/>
            <person name="Kim S."/>
        </authorList>
    </citation>
    <scope>NUCLEOTIDE SEQUENCE</scope>
    <source>
        <strain evidence="3">KCTC 42650</strain>
    </source>
</reference>
<dbReference type="Proteomes" id="UP000626220">
    <property type="component" value="Unassembled WGS sequence"/>
</dbReference>
<evidence type="ECO:0000256" key="1">
    <source>
        <dbReference type="ARBA" id="ARBA00023125"/>
    </source>
</evidence>
<dbReference type="InterPro" id="IPR050807">
    <property type="entry name" value="TransReg_Diox_bact_type"/>
</dbReference>